<dbReference type="Gene3D" id="3.30.200.20">
    <property type="entry name" value="Phosphorylase Kinase, domain 1"/>
    <property type="match status" value="1"/>
</dbReference>
<evidence type="ECO:0000313" key="14">
    <source>
        <dbReference type="EMBL" id="NXF34805.1"/>
    </source>
</evidence>
<protein>
    <recommendedName>
        <fullName evidence="2">non-specific serine/threonine protein kinase</fullName>
        <ecNumber evidence="2">2.7.11.1</ecNumber>
    </recommendedName>
</protein>
<dbReference type="FunFam" id="3.30.200.20:FF:000110">
    <property type="entry name" value="Death-associated kinase 3, isoform CRA_a"/>
    <property type="match status" value="1"/>
</dbReference>
<reference evidence="14 15" key="1">
    <citation type="submission" date="2019-09" db="EMBL/GenBank/DDBJ databases">
        <title>Bird 10,000 Genomes (B10K) Project - Family phase.</title>
        <authorList>
            <person name="Zhang G."/>
        </authorList>
    </citation>
    <scope>NUCLEOTIDE SEQUENCE [LARGE SCALE GENOMIC DNA]</scope>
    <source>
        <strain evidence="14">B10K-CU-031-10</strain>
        <tissue evidence="14">Muscle</tissue>
    </source>
</reference>
<feature type="domain" description="Protein kinase" evidence="13">
    <location>
        <begin position="1"/>
        <end position="255"/>
    </location>
</feature>
<dbReference type="GO" id="GO:0005737">
    <property type="term" value="C:cytoplasm"/>
    <property type="evidence" value="ECO:0007669"/>
    <property type="project" value="TreeGrafter"/>
</dbReference>
<dbReference type="PROSITE" id="PS00108">
    <property type="entry name" value="PROTEIN_KINASE_ST"/>
    <property type="match status" value="1"/>
</dbReference>
<comment type="caution">
    <text evidence="14">The sequence shown here is derived from an EMBL/GenBank/DDBJ whole genome shotgun (WGS) entry which is preliminary data.</text>
</comment>
<feature type="non-terminal residue" evidence="14">
    <location>
        <position position="475"/>
    </location>
</feature>
<comment type="catalytic activity">
    <reaction evidence="11">
        <text>L-seryl-[protein] + ATP = O-phospho-L-seryl-[protein] + ADP + H(+)</text>
        <dbReference type="Rhea" id="RHEA:17989"/>
        <dbReference type="Rhea" id="RHEA-COMP:9863"/>
        <dbReference type="Rhea" id="RHEA-COMP:11604"/>
        <dbReference type="ChEBI" id="CHEBI:15378"/>
        <dbReference type="ChEBI" id="CHEBI:29999"/>
        <dbReference type="ChEBI" id="CHEBI:30616"/>
        <dbReference type="ChEBI" id="CHEBI:83421"/>
        <dbReference type="ChEBI" id="CHEBI:456216"/>
        <dbReference type="EC" id="2.7.11.1"/>
    </reaction>
</comment>
<dbReference type="GO" id="GO:0043065">
    <property type="term" value="P:positive regulation of apoptotic process"/>
    <property type="evidence" value="ECO:0007669"/>
    <property type="project" value="TreeGrafter"/>
</dbReference>
<keyword evidence="3" id="KW-0723">Serine/threonine-protein kinase</keyword>
<evidence type="ECO:0000256" key="7">
    <source>
        <dbReference type="ARBA" id="ARBA00022741"/>
    </source>
</evidence>
<feature type="non-terminal residue" evidence="14">
    <location>
        <position position="1"/>
    </location>
</feature>
<dbReference type="PANTHER" id="PTHR24342:SF15">
    <property type="entry name" value="DEATH-ASSOCIATED PROTEIN KINASE 2"/>
    <property type="match status" value="1"/>
</dbReference>
<evidence type="ECO:0000256" key="10">
    <source>
        <dbReference type="ARBA" id="ARBA00047899"/>
    </source>
</evidence>
<dbReference type="InterPro" id="IPR000719">
    <property type="entry name" value="Prot_kinase_dom"/>
</dbReference>
<name>A0A7K8SXE9_9AVES</name>
<evidence type="ECO:0000256" key="9">
    <source>
        <dbReference type="ARBA" id="ARBA00022840"/>
    </source>
</evidence>
<dbReference type="InterPro" id="IPR011009">
    <property type="entry name" value="Kinase-like_dom_sf"/>
</dbReference>
<dbReference type="Pfam" id="PF00069">
    <property type="entry name" value="Pkinase"/>
    <property type="match status" value="1"/>
</dbReference>
<dbReference type="SMART" id="SM00220">
    <property type="entry name" value="S_TKc"/>
    <property type="match status" value="1"/>
</dbReference>
<sequence>SGQFAIVKKCREKSTGMEYAAKFIKKRQSRASRRGVRREEIEREVTILQQILHANIIKLHDIYENKTDVVLILELVSGGELFDFLAQKESLSEEEATRFIKQILDGVNYLHSKKIAHFDLKPENIMLLDKNIPIPHIKLIDFGLAHEIEDGVEFKNIFGTPEFVAPEIVNYEPLGLAADMWSIGVITYILLSGASPFLGETKQETLANITAVNYEFDEEFFSNTSDLAKDFIQKLLVKDTRKRLTIEEALSHPWITFLCLMTHQLKEETKVQENKKVENPQLKTKRLREYTIKCHSSMPPNNTYINFERFARVVEDISLMEQGFSTLAASHDSLQEDIDALVSIYNEKEAWYKEENESVRHNLSQLKYEYRKIESLKRHVQDDIKTVGASLTGITGKYADLQSQYESLSQELSEELKWIQDLMSSFQLENEACVNGNFDSVFNKDINESLMELLNRSRCEEFLAGLNLDVAESNQ</sequence>
<dbReference type="SUPFAM" id="SSF56112">
    <property type="entry name" value="Protein kinase-like (PK-like)"/>
    <property type="match status" value="1"/>
</dbReference>
<dbReference type="GO" id="GO:0004674">
    <property type="term" value="F:protein serine/threonine kinase activity"/>
    <property type="evidence" value="ECO:0007669"/>
    <property type="project" value="UniProtKB-KW"/>
</dbReference>
<keyword evidence="5" id="KW-0808">Transferase</keyword>
<evidence type="ECO:0000256" key="4">
    <source>
        <dbReference type="ARBA" id="ARBA00022553"/>
    </source>
</evidence>
<dbReference type="PANTHER" id="PTHR24342">
    <property type="entry name" value="SERINE/THREONINE-PROTEIN KINASE 17"/>
    <property type="match status" value="1"/>
</dbReference>
<evidence type="ECO:0000256" key="3">
    <source>
        <dbReference type="ARBA" id="ARBA00022527"/>
    </source>
</evidence>
<dbReference type="GO" id="GO:0035556">
    <property type="term" value="P:intracellular signal transduction"/>
    <property type="evidence" value="ECO:0007669"/>
    <property type="project" value="TreeGrafter"/>
</dbReference>
<organism evidence="14 15">
    <name type="scientific">Nyctibius bracteatus</name>
    <name type="common">Rufous potoo</name>
    <dbReference type="NCBI Taxonomy" id="48426"/>
    <lineage>
        <taxon>Eukaryota</taxon>
        <taxon>Metazoa</taxon>
        <taxon>Chordata</taxon>
        <taxon>Craniata</taxon>
        <taxon>Vertebrata</taxon>
        <taxon>Euteleostomi</taxon>
        <taxon>Archelosauria</taxon>
        <taxon>Archosauria</taxon>
        <taxon>Dinosauria</taxon>
        <taxon>Saurischia</taxon>
        <taxon>Theropoda</taxon>
        <taxon>Coelurosauria</taxon>
        <taxon>Aves</taxon>
        <taxon>Neognathae</taxon>
        <taxon>Neoaves</taxon>
        <taxon>Strisores</taxon>
        <taxon>Caprimulgiformes</taxon>
        <taxon>Nyctibiidae</taxon>
        <taxon>Nyctibius</taxon>
    </lineage>
</organism>
<evidence type="ECO:0000259" key="13">
    <source>
        <dbReference type="PROSITE" id="PS50011"/>
    </source>
</evidence>
<comment type="cofactor">
    <cofactor evidence="1">
        <name>Mg(2+)</name>
        <dbReference type="ChEBI" id="CHEBI:18420"/>
    </cofactor>
</comment>
<dbReference type="FunFam" id="1.10.510.10:FF:000250">
    <property type="entry name" value="Death-associated protein kinase 3"/>
    <property type="match status" value="1"/>
</dbReference>
<evidence type="ECO:0000256" key="12">
    <source>
        <dbReference type="ARBA" id="ARBA00060827"/>
    </source>
</evidence>
<evidence type="ECO:0000256" key="8">
    <source>
        <dbReference type="ARBA" id="ARBA00022777"/>
    </source>
</evidence>
<dbReference type="EC" id="2.7.11.1" evidence="2"/>
<dbReference type="AlphaFoldDB" id="A0A7K8SXE9"/>
<comment type="similarity">
    <text evidence="12">Belongs to the protein kinase superfamily. CAMK Ser/Thr protein kinase family. DAP kinase subfamily.</text>
</comment>
<dbReference type="Gene3D" id="1.10.510.10">
    <property type="entry name" value="Transferase(Phosphotransferase) domain 1"/>
    <property type="match status" value="1"/>
</dbReference>
<keyword evidence="7" id="KW-0547">Nucleotide-binding</keyword>
<dbReference type="GO" id="GO:0006915">
    <property type="term" value="P:apoptotic process"/>
    <property type="evidence" value="ECO:0007669"/>
    <property type="project" value="UniProtKB-KW"/>
</dbReference>
<dbReference type="PROSITE" id="PS50011">
    <property type="entry name" value="PROTEIN_KINASE_DOM"/>
    <property type="match status" value="1"/>
</dbReference>
<keyword evidence="6" id="KW-0053">Apoptosis</keyword>
<evidence type="ECO:0000256" key="5">
    <source>
        <dbReference type="ARBA" id="ARBA00022679"/>
    </source>
</evidence>
<keyword evidence="8 14" id="KW-0418">Kinase</keyword>
<evidence type="ECO:0000256" key="11">
    <source>
        <dbReference type="ARBA" id="ARBA00048679"/>
    </source>
</evidence>
<dbReference type="GO" id="GO:0005634">
    <property type="term" value="C:nucleus"/>
    <property type="evidence" value="ECO:0007669"/>
    <property type="project" value="TreeGrafter"/>
</dbReference>
<dbReference type="InterPro" id="IPR008271">
    <property type="entry name" value="Ser/Thr_kinase_AS"/>
</dbReference>
<dbReference type="EMBL" id="VWZB01000305">
    <property type="protein sequence ID" value="NXF34805.1"/>
    <property type="molecule type" value="Genomic_DNA"/>
</dbReference>
<accession>A0A7K8SXE9</accession>
<comment type="catalytic activity">
    <reaction evidence="10">
        <text>L-threonyl-[protein] + ATP = O-phospho-L-threonyl-[protein] + ADP + H(+)</text>
        <dbReference type="Rhea" id="RHEA:46608"/>
        <dbReference type="Rhea" id="RHEA-COMP:11060"/>
        <dbReference type="Rhea" id="RHEA-COMP:11605"/>
        <dbReference type="ChEBI" id="CHEBI:15378"/>
        <dbReference type="ChEBI" id="CHEBI:30013"/>
        <dbReference type="ChEBI" id="CHEBI:30616"/>
        <dbReference type="ChEBI" id="CHEBI:61977"/>
        <dbReference type="ChEBI" id="CHEBI:456216"/>
        <dbReference type="EC" id="2.7.11.1"/>
    </reaction>
</comment>
<evidence type="ECO:0000256" key="6">
    <source>
        <dbReference type="ARBA" id="ARBA00022703"/>
    </source>
</evidence>
<gene>
    <name evidence="14" type="primary">Dapk3_0</name>
    <name evidence="14" type="ORF">NYCBRA_R06259</name>
</gene>
<evidence type="ECO:0000256" key="2">
    <source>
        <dbReference type="ARBA" id="ARBA00012513"/>
    </source>
</evidence>
<dbReference type="Proteomes" id="UP000538472">
    <property type="component" value="Unassembled WGS sequence"/>
</dbReference>
<keyword evidence="4" id="KW-0597">Phosphoprotein</keyword>
<dbReference type="GO" id="GO:0005524">
    <property type="term" value="F:ATP binding"/>
    <property type="evidence" value="ECO:0007669"/>
    <property type="project" value="UniProtKB-KW"/>
</dbReference>
<keyword evidence="15" id="KW-1185">Reference proteome</keyword>
<evidence type="ECO:0000313" key="15">
    <source>
        <dbReference type="Proteomes" id="UP000538472"/>
    </source>
</evidence>
<keyword evidence="9" id="KW-0067">ATP-binding</keyword>
<evidence type="ECO:0000256" key="1">
    <source>
        <dbReference type="ARBA" id="ARBA00001946"/>
    </source>
</evidence>
<proteinExistence type="inferred from homology"/>